<dbReference type="Proteomes" id="UP000800040">
    <property type="component" value="Unassembled WGS sequence"/>
</dbReference>
<dbReference type="PANTHER" id="PTHR31571:SF5">
    <property type="entry name" value="ALTERED INHERITANCE OF MITOCHONDRIA PROTEIN 6"/>
    <property type="match status" value="1"/>
</dbReference>
<dbReference type="GO" id="GO:0008081">
    <property type="term" value="F:phosphoric diester hydrolase activity"/>
    <property type="evidence" value="ECO:0007669"/>
    <property type="project" value="InterPro"/>
</dbReference>
<dbReference type="OrthoDB" id="4153866at2759"/>
<feature type="chain" id="PRO_5025669743" description="Altered inheritance of mitochondria protein 6" evidence="2">
    <location>
        <begin position="18"/>
        <end position="314"/>
    </location>
</feature>
<organism evidence="3 4">
    <name type="scientific">Decorospora gaudefroyi</name>
    <dbReference type="NCBI Taxonomy" id="184978"/>
    <lineage>
        <taxon>Eukaryota</taxon>
        <taxon>Fungi</taxon>
        <taxon>Dikarya</taxon>
        <taxon>Ascomycota</taxon>
        <taxon>Pezizomycotina</taxon>
        <taxon>Dothideomycetes</taxon>
        <taxon>Pleosporomycetidae</taxon>
        <taxon>Pleosporales</taxon>
        <taxon>Pleosporineae</taxon>
        <taxon>Pleosporaceae</taxon>
        <taxon>Decorospora</taxon>
    </lineage>
</organism>
<dbReference type="SUPFAM" id="SSF51695">
    <property type="entry name" value="PLC-like phosphodiesterases"/>
    <property type="match status" value="1"/>
</dbReference>
<evidence type="ECO:0008006" key="5">
    <source>
        <dbReference type="Google" id="ProtNLM"/>
    </source>
</evidence>
<dbReference type="PANTHER" id="PTHR31571">
    <property type="entry name" value="ALTERED INHERITANCE OF MITOCHONDRIA PROTEIN 6"/>
    <property type="match status" value="1"/>
</dbReference>
<protein>
    <recommendedName>
        <fullName evidence="5">Altered inheritance of mitochondria protein 6</fullName>
    </recommendedName>
</protein>
<dbReference type="GO" id="GO:0006629">
    <property type="term" value="P:lipid metabolic process"/>
    <property type="evidence" value="ECO:0007669"/>
    <property type="project" value="InterPro"/>
</dbReference>
<dbReference type="InterPro" id="IPR051236">
    <property type="entry name" value="HAT_RTT109-like"/>
</dbReference>
<comment type="similarity">
    <text evidence="1">Belongs to the AIM6 family.</text>
</comment>
<evidence type="ECO:0000256" key="2">
    <source>
        <dbReference type="SAM" id="SignalP"/>
    </source>
</evidence>
<dbReference type="AlphaFoldDB" id="A0A6A5KAR4"/>
<dbReference type="InterPro" id="IPR017946">
    <property type="entry name" value="PLC-like_Pdiesterase_TIM-brl"/>
</dbReference>
<sequence length="314" mass="34638">MRSSGLVIAGFTALAGAAPARVLQTPLKNILDNTDKSDKYTYPTDFTRDILPKPLHSHNDYWRDVPYYTGLSYGAISTEADVWLLNGTLYVGHEPAALSETRTLDSLYIQPILDTLHRMNPTTRFVQPGEQNGVFDASSGQTMYLFIDLKTSADVTWPAVLAALEPLRSGDWLTTYDGTTLRKNPITVIGTGNTHLADVLASSPRDVFFDAPLVELNSTKYKDLTANESPIASTNFASAFGEVKKRAFSDTQLETLRSQLAVAHEKGIMARYWNLPAYPIGTRNAVWRILWDEGVDLLNVDDLEAAAGFWEGTG</sequence>
<name>A0A6A5KAR4_9PLEO</name>
<reference evidence="3" key="1">
    <citation type="submission" date="2020-01" db="EMBL/GenBank/DDBJ databases">
        <authorList>
            <consortium name="DOE Joint Genome Institute"/>
            <person name="Haridas S."/>
            <person name="Albert R."/>
            <person name="Binder M."/>
            <person name="Bloem J."/>
            <person name="Labutti K."/>
            <person name="Salamov A."/>
            <person name="Andreopoulos B."/>
            <person name="Baker S.E."/>
            <person name="Barry K."/>
            <person name="Bills G."/>
            <person name="Bluhm B.H."/>
            <person name="Cannon C."/>
            <person name="Castanera R."/>
            <person name="Culley D.E."/>
            <person name="Daum C."/>
            <person name="Ezra D."/>
            <person name="Gonzalez J.B."/>
            <person name="Henrissat B."/>
            <person name="Kuo A."/>
            <person name="Liang C."/>
            <person name="Lipzen A."/>
            <person name="Lutzoni F."/>
            <person name="Magnuson J."/>
            <person name="Mondo S."/>
            <person name="Nolan M."/>
            <person name="Ohm R."/>
            <person name="Pangilinan J."/>
            <person name="Park H.-J."/>
            <person name="Ramirez L."/>
            <person name="Alfaro M."/>
            <person name="Sun H."/>
            <person name="Tritt A."/>
            <person name="Yoshinaga Y."/>
            <person name="Zwiers L.-H."/>
            <person name="Turgeon B.G."/>
            <person name="Goodwin S.B."/>
            <person name="Spatafora J.W."/>
            <person name="Crous P.W."/>
            <person name="Grigoriev I.V."/>
        </authorList>
    </citation>
    <scope>NUCLEOTIDE SEQUENCE</scope>
    <source>
        <strain evidence="3">P77</strain>
    </source>
</reference>
<proteinExistence type="inferred from homology"/>
<dbReference type="EMBL" id="ML975345">
    <property type="protein sequence ID" value="KAF1832187.1"/>
    <property type="molecule type" value="Genomic_DNA"/>
</dbReference>
<evidence type="ECO:0000313" key="3">
    <source>
        <dbReference type="EMBL" id="KAF1832187.1"/>
    </source>
</evidence>
<accession>A0A6A5KAR4</accession>
<gene>
    <name evidence="3" type="ORF">BDW02DRAFT_571342</name>
</gene>
<evidence type="ECO:0000256" key="1">
    <source>
        <dbReference type="ARBA" id="ARBA00008858"/>
    </source>
</evidence>
<keyword evidence="2" id="KW-0732">Signal</keyword>
<evidence type="ECO:0000313" key="4">
    <source>
        <dbReference type="Proteomes" id="UP000800040"/>
    </source>
</evidence>
<keyword evidence="4" id="KW-1185">Reference proteome</keyword>
<feature type="signal peptide" evidence="2">
    <location>
        <begin position="1"/>
        <end position="17"/>
    </location>
</feature>